<name>A0A345ZYZ7_9HYPH</name>
<evidence type="ECO:0000313" key="3">
    <source>
        <dbReference type="EMBL" id="AXK82144.1"/>
    </source>
</evidence>
<reference evidence="3 4" key="1">
    <citation type="submission" date="2018-07" db="EMBL/GenBank/DDBJ databases">
        <authorList>
            <person name="Quirk P.G."/>
            <person name="Krulwich T.A."/>
        </authorList>
    </citation>
    <scope>NUCLEOTIDE SEQUENCE [LARGE SCALE GENOMIC DNA]</scope>
    <source>
        <strain evidence="3 4">CC-BB4</strain>
    </source>
</reference>
<dbReference type="KEGG" id="ptaw:DW352_17385"/>
<keyword evidence="2" id="KW-0732">Signal</keyword>
<feature type="signal peptide" evidence="2">
    <location>
        <begin position="1"/>
        <end position="23"/>
    </location>
</feature>
<evidence type="ECO:0008006" key="5">
    <source>
        <dbReference type="Google" id="ProtNLM"/>
    </source>
</evidence>
<organism evidence="3 4">
    <name type="scientific">Pseudolabrys taiwanensis</name>
    <dbReference type="NCBI Taxonomy" id="331696"/>
    <lineage>
        <taxon>Bacteria</taxon>
        <taxon>Pseudomonadati</taxon>
        <taxon>Pseudomonadota</taxon>
        <taxon>Alphaproteobacteria</taxon>
        <taxon>Hyphomicrobiales</taxon>
        <taxon>Xanthobacteraceae</taxon>
        <taxon>Pseudolabrys</taxon>
    </lineage>
</organism>
<dbReference type="Proteomes" id="UP000254889">
    <property type="component" value="Chromosome"/>
</dbReference>
<proteinExistence type="predicted"/>
<keyword evidence="4" id="KW-1185">Reference proteome</keyword>
<evidence type="ECO:0000256" key="1">
    <source>
        <dbReference type="SAM" id="MobiDB-lite"/>
    </source>
</evidence>
<dbReference type="EMBL" id="CP031417">
    <property type="protein sequence ID" value="AXK82144.1"/>
    <property type="molecule type" value="Genomic_DNA"/>
</dbReference>
<dbReference type="RefSeq" id="WP_115692523.1">
    <property type="nucleotide sequence ID" value="NZ_CP031417.1"/>
</dbReference>
<feature type="chain" id="PRO_5016972095" description="Sulfur globule protein" evidence="2">
    <location>
        <begin position="24"/>
        <end position="89"/>
    </location>
</feature>
<feature type="region of interest" description="Disordered" evidence="1">
    <location>
        <begin position="53"/>
        <end position="72"/>
    </location>
</feature>
<protein>
    <recommendedName>
        <fullName evidence="5">Sulfur globule protein</fullName>
    </recommendedName>
</protein>
<evidence type="ECO:0000313" key="4">
    <source>
        <dbReference type="Proteomes" id="UP000254889"/>
    </source>
</evidence>
<gene>
    <name evidence="3" type="ORF">DW352_17385</name>
</gene>
<evidence type="ECO:0000256" key="2">
    <source>
        <dbReference type="SAM" id="SignalP"/>
    </source>
</evidence>
<accession>A0A345ZYZ7</accession>
<dbReference type="AlphaFoldDB" id="A0A345ZYZ7"/>
<sequence>MRKLALIVLAAASVMGTANVASAQYWGGYYDGPPRHHHRHYHRHYRDYGYDRGYRGDRHYRQQPRGRTWNGCPPGYTVQDGRCKPYTGR</sequence>